<dbReference type="Gene3D" id="1.25.40.10">
    <property type="entry name" value="Tetratricopeptide repeat domain"/>
    <property type="match status" value="1"/>
</dbReference>
<dbReference type="Proteomes" id="UP000301751">
    <property type="component" value="Unassembled WGS sequence"/>
</dbReference>
<keyword evidence="3" id="KW-1185">Reference proteome</keyword>
<protein>
    <submittedName>
        <fullName evidence="2">Uncharacterized protein</fullName>
    </submittedName>
</protein>
<dbReference type="AlphaFoldDB" id="A0A480ARL7"/>
<dbReference type="EMBL" id="BJCL01000008">
    <property type="protein sequence ID" value="GCL64061.1"/>
    <property type="molecule type" value="Genomic_DNA"/>
</dbReference>
<dbReference type="InterPro" id="IPR011990">
    <property type="entry name" value="TPR-like_helical_dom_sf"/>
</dbReference>
<gene>
    <name evidence="2" type="ORF">AQPW35_31420</name>
</gene>
<evidence type="ECO:0000256" key="1">
    <source>
        <dbReference type="SAM" id="SignalP"/>
    </source>
</evidence>
<feature type="signal peptide" evidence="1">
    <location>
        <begin position="1"/>
        <end position="21"/>
    </location>
</feature>
<reference evidence="3" key="1">
    <citation type="submission" date="2019-03" db="EMBL/GenBank/DDBJ databases">
        <title>Aquabacterium pictum sp.nov., the first bacteriochlorophyll a-containing freshwater bacterium in the genus Aquabacterium of the class Betaproteobacteria.</title>
        <authorList>
            <person name="Hirose S."/>
            <person name="Tank M."/>
            <person name="Hara E."/>
            <person name="Tamaki H."/>
            <person name="Takaichi S."/>
            <person name="Haruta S."/>
            <person name="Hanada S."/>
        </authorList>
    </citation>
    <scope>NUCLEOTIDE SEQUENCE [LARGE SCALE GENOMIC DNA]</scope>
    <source>
        <strain evidence="3">W35</strain>
    </source>
</reference>
<dbReference type="RefSeq" id="WP_137733800.1">
    <property type="nucleotide sequence ID" value="NZ_BJCL01000008.1"/>
</dbReference>
<dbReference type="Pfam" id="PF14559">
    <property type="entry name" value="TPR_19"/>
    <property type="match status" value="1"/>
</dbReference>
<evidence type="ECO:0000313" key="3">
    <source>
        <dbReference type="Proteomes" id="UP000301751"/>
    </source>
</evidence>
<name>A0A480ARL7_9BURK</name>
<dbReference type="SUPFAM" id="SSF48452">
    <property type="entry name" value="TPR-like"/>
    <property type="match status" value="1"/>
</dbReference>
<proteinExistence type="predicted"/>
<evidence type="ECO:0000313" key="2">
    <source>
        <dbReference type="EMBL" id="GCL64061.1"/>
    </source>
</evidence>
<keyword evidence="1" id="KW-0732">Signal</keyword>
<dbReference type="OrthoDB" id="8592798at2"/>
<organism evidence="2 3">
    <name type="scientific">Pseudaquabacterium pictum</name>
    <dbReference type="NCBI Taxonomy" id="2315236"/>
    <lineage>
        <taxon>Bacteria</taxon>
        <taxon>Pseudomonadati</taxon>
        <taxon>Pseudomonadota</taxon>
        <taxon>Betaproteobacteria</taxon>
        <taxon>Burkholderiales</taxon>
        <taxon>Sphaerotilaceae</taxon>
        <taxon>Pseudaquabacterium</taxon>
    </lineage>
</organism>
<feature type="chain" id="PRO_5019855930" evidence="1">
    <location>
        <begin position="22"/>
        <end position="152"/>
    </location>
</feature>
<comment type="caution">
    <text evidence="2">The sequence shown here is derived from an EMBL/GenBank/DDBJ whole genome shotgun (WGS) entry which is preliminary data.</text>
</comment>
<accession>A0A480ARL7</accession>
<sequence length="152" mass="16047">MRATLCLTAAALLACALPLQAADTPAPAPRAAAPAADPLGAARARIAANDWPGALNALRAVRDERNADWHNLMGFALRSQATPDYATAEQHYNEALRINPAHRGALEYAGELYLKTNRRAQAEAQLAALAKACPSGCPELTDLKDALARAKP</sequence>
<dbReference type="PROSITE" id="PS51257">
    <property type="entry name" value="PROKAR_LIPOPROTEIN"/>
    <property type="match status" value="1"/>
</dbReference>